<dbReference type="Proteomes" id="UP001056778">
    <property type="component" value="Chromosome 8"/>
</dbReference>
<protein>
    <submittedName>
        <fullName evidence="1">Mitochondrial atp synthase coupling factor b</fullName>
    </submittedName>
</protein>
<gene>
    <name evidence="1" type="ORF">MML48_8g00010300</name>
</gene>
<dbReference type="EMBL" id="CM043022">
    <property type="protein sequence ID" value="KAI4457272.1"/>
    <property type="molecule type" value="Genomic_DNA"/>
</dbReference>
<evidence type="ECO:0000313" key="2">
    <source>
        <dbReference type="Proteomes" id="UP001056778"/>
    </source>
</evidence>
<evidence type="ECO:0000313" key="1">
    <source>
        <dbReference type="EMBL" id="KAI4457272.1"/>
    </source>
</evidence>
<keyword evidence="2" id="KW-1185">Reference proteome</keyword>
<name>A0ACB9SQ44_HOLOL</name>
<accession>A0ACB9SQ44</accession>
<reference evidence="1" key="1">
    <citation type="submission" date="2022-04" db="EMBL/GenBank/DDBJ databases">
        <title>Chromosome-scale genome assembly of Holotrichia oblita Faldermann.</title>
        <authorList>
            <person name="Rongchong L."/>
        </authorList>
    </citation>
    <scope>NUCLEOTIDE SEQUENCE</scope>
    <source>
        <strain evidence="1">81SQS9</strain>
    </source>
</reference>
<proteinExistence type="predicted"/>
<organism evidence="1 2">
    <name type="scientific">Holotrichia oblita</name>
    <name type="common">Chafer beetle</name>
    <dbReference type="NCBI Taxonomy" id="644536"/>
    <lineage>
        <taxon>Eukaryota</taxon>
        <taxon>Metazoa</taxon>
        <taxon>Ecdysozoa</taxon>
        <taxon>Arthropoda</taxon>
        <taxon>Hexapoda</taxon>
        <taxon>Insecta</taxon>
        <taxon>Pterygota</taxon>
        <taxon>Neoptera</taxon>
        <taxon>Endopterygota</taxon>
        <taxon>Coleoptera</taxon>
        <taxon>Polyphaga</taxon>
        <taxon>Scarabaeiformia</taxon>
        <taxon>Scarabaeidae</taxon>
        <taxon>Melolonthinae</taxon>
        <taxon>Holotrichia</taxon>
    </lineage>
</organism>
<comment type="caution">
    <text evidence="1">The sequence shown here is derived from an EMBL/GenBank/DDBJ whole genome shotgun (WGS) entry which is preliminary data.</text>
</comment>
<sequence length="444" mass="51460">MSNFECFAEGVLDYTARYNHNMTISYGPENLTGKPVKYPDYGDCVDTYMLRKYGKWWIDSENSQKHYMTQDIEEIPSQDYITLSEIRLDLNHSLLNYQTALDAVLLAGRQPTPELQRKLLSSRLLTIQMDKSIKNKSNFDENLIDNVFTTLPVIDNRLLEMFMERCRALRKLDLSWCGNDNKISEEVFARFLQNSCKHLTHLSLCHSKFITNTSLKNITQYCRDLTEIRLHDCNLGENKSQFKDLAGLNKLITLDLYASSIHDDELIYILQNTPYLQHINLDMCSNLKRLDSITEIVSQYNRNLVTWSSWKIERMTAIGVRNLAKCNRLRELDLGWCFISSDPEDCLEHIAQGCKDLRRLILSRWRGVCDHLLLPIIRSCKQLTQLDLLGVYISGDICDIALVSLPKLQLLDISFCDAVKPEQVAVFKEYYPHVAIYHSLEFGV</sequence>